<dbReference type="GO" id="GO:0003922">
    <property type="term" value="F:GMP synthase (glutamine-hydrolyzing) activity"/>
    <property type="evidence" value="ECO:0007669"/>
    <property type="project" value="UniProtKB-EC"/>
</dbReference>
<dbReference type="Gene3D" id="3.40.50.880">
    <property type="match status" value="1"/>
</dbReference>
<dbReference type="InterPro" id="IPR044992">
    <property type="entry name" value="ChyE-like"/>
</dbReference>
<dbReference type="EC" id="6.3.5.2" evidence="2"/>
<sequence length="239" mass="25787">MHLAILVTNTDLSDFAHRHPFDAEKFETMVHSVRPDWTCTAFRVHLDEFPPSLAPFDGIIITGSPASVHDTDPWVGRLLEVIRNTTLPLFGACYGHQAIALALGGTVGDNPHGWSLGLKRSDVVDPQPWMAGLGGSYRQFAAHKEQVTALPDGAQTITSADGVPCAGFVMGRRVYTTQNHPEISPAFFEALLAEFGPSFGADVAAAAKASMTGQDDNLAYAESIAAFFEQAVKGERYTR</sequence>
<evidence type="ECO:0000313" key="2">
    <source>
        <dbReference type="EMBL" id="SLN10249.1"/>
    </source>
</evidence>
<dbReference type="RefSeq" id="WP_085862518.1">
    <property type="nucleotide sequence ID" value="NZ_FWFT01000001.1"/>
</dbReference>
<dbReference type="PROSITE" id="PS51273">
    <property type="entry name" value="GATASE_TYPE_1"/>
    <property type="match status" value="1"/>
</dbReference>
<dbReference type="OrthoDB" id="7365442at2"/>
<dbReference type="SUPFAM" id="SSF52317">
    <property type="entry name" value="Class I glutamine amidotransferase-like"/>
    <property type="match status" value="1"/>
</dbReference>
<dbReference type="AlphaFoldDB" id="A0A1Y5RAB0"/>
<dbReference type="InterPro" id="IPR017926">
    <property type="entry name" value="GATASE"/>
</dbReference>
<dbReference type="Pfam" id="PF00117">
    <property type="entry name" value="GATase"/>
    <property type="match status" value="1"/>
</dbReference>
<dbReference type="InterPro" id="IPR029062">
    <property type="entry name" value="Class_I_gatase-like"/>
</dbReference>
<evidence type="ECO:0000313" key="3">
    <source>
        <dbReference type="Proteomes" id="UP000193623"/>
    </source>
</evidence>
<feature type="domain" description="Glutamine amidotransferase" evidence="1">
    <location>
        <begin position="53"/>
        <end position="186"/>
    </location>
</feature>
<keyword evidence="3" id="KW-1185">Reference proteome</keyword>
<dbReference type="EMBL" id="FWFT01000001">
    <property type="protein sequence ID" value="SLN10249.1"/>
    <property type="molecule type" value="Genomic_DNA"/>
</dbReference>
<reference evidence="2 3" key="1">
    <citation type="submission" date="2017-03" db="EMBL/GenBank/DDBJ databases">
        <authorList>
            <person name="Afonso C.L."/>
            <person name="Miller P.J."/>
            <person name="Scott M.A."/>
            <person name="Spackman E."/>
            <person name="Goraichik I."/>
            <person name="Dimitrov K.M."/>
            <person name="Suarez D.L."/>
            <person name="Swayne D.E."/>
        </authorList>
    </citation>
    <scope>NUCLEOTIDE SEQUENCE [LARGE SCALE GENOMIC DNA]</scope>
    <source>
        <strain evidence="2 3">CECT 8397</strain>
    </source>
</reference>
<gene>
    <name evidence="2" type="primary">guaA_1</name>
    <name evidence="2" type="ORF">PSJ8397_00007</name>
</gene>
<keyword evidence="2" id="KW-0436">Ligase</keyword>
<dbReference type="PRINTS" id="PR00099">
    <property type="entry name" value="CPSGATASE"/>
</dbReference>
<dbReference type="PANTHER" id="PTHR42695">
    <property type="entry name" value="GLUTAMINE AMIDOTRANSFERASE YLR126C-RELATED"/>
    <property type="match status" value="1"/>
</dbReference>
<evidence type="ECO:0000259" key="1">
    <source>
        <dbReference type="Pfam" id="PF00117"/>
    </source>
</evidence>
<dbReference type="CDD" id="cd01741">
    <property type="entry name" value="GATase1_1"/>
    <property type="match status" value="1"/>
</dbReference>
<dbReference type="GO" id="GO:0005829">
    <property type="term" value="C:cytosol"/>
    <property type="evidence" value="ECO:0007669"/>
    <property type="project" value="TreeGrafter"/>
</dbReference>
<proteinExistence type="predicted"/>
<protein>
    <submittedName>
        <fullName evidence="2">GMP synthase [glutamine-hydrolyzing]</fullName>
        <ecNumber evidence="2">6.3.5.2</ecNumber>
    </submittedName>
</protein>
<accession>A0A1Y5RAB0</accession>
<dbReference type="Proteomes" id="UP000193623">
    <property type="component" value="Unassembled WGS sequence"/>
</dbReference>
<name>A0A1Y5RAB0_9RHOB</name>
<organism evidence="2 3">
    <name type="scientific">Pseudooctadecabacter jejudonensis</name>
    <dbReference type="NCBI Taxonomy" id="1391910"/>
    <lineage>
        <taxon>Bacteria</taxon>
        <taxon>Pseudomonadati</taxon>
        <taxon>Pseudomonadota</taxon>
        <taxon>Alphaproteobacteria</taxon>
        <taxon>Rhodobacterales</taxon>
        <taxon>Paracoccaceae</taxon>
        <taxon>Pseudooctadecabacter</taxon>
    </lineage>
</organism>
<dbReference type="PANTHER" id="PTHR42695:SF5">
    <property type="entry name" value="GLUTAMINE AMIDOTRANSFERASE YLR126C-RELATED"/>
    <property type="match status" value="1"/>
</dbReference>